<keyword evidence="21" id="KW-1185">Reference proteome</keyword>
<comment type="subcellular location">
    <subcellularLocation>
        <location evidence="1">Membrane</location>
        <topology evidence="1">Lipid-anchor</topology>
    </subcellularLocation>
</comment>
<evidence type="ECO:0000256" key="9">
    <source>
        <dbReference type="ARBA" id="ARBA00022777"/>
    </source>
</evidence>
<comment type="catalytic activity">
    <reaction evidence="14">
        <text>L-threonyl-[protein] + ATP = O-phospho-L-threonyl-[protein] + ADP + H(+)</text>
        <dbReference type="Rhea" id="RHEA:46608"/>
        <dbReference type="Rhea" id="RHEA-COMP:11060"/>
        <dbReference type="Rhea" id="RHEA-COMP:11605"/>
        <dbReference type="ChEBI" id="CHEBI:15378"/>
        <dbReference type="ChEBI" id="CHEBI:30013"/>
        <dbReference type="ChEBI" id="CHEBI:30616"/>
        <dbReference type="ChEBI" id="CHEBI:61977"/>
        <dbReference type="ChEBI" id="CHEBI:456216"/>
        <dbReference type="EC" id="2.7.11.1"/>
    </reaction>
</comment>
<dbReference type="STRING" id="1504633.A0A2T7FE98"/>
<evidence type="ECO:0000313" key="20">
    <source>
        <dbReference type="EMBL" id="PUZ78415.1"/>
    </source>
</evidence>
<feature type="domain" description="EF-hand" evidence="19">
    <location>
        <begin position="398"/>
        <end position="433"/>
    </location>
</feature>
<dbReference type="InterPro" id="IPR002048">
    <property type="entry name" value="EF_hand_dom"/>
</dbReference>
<evidence type="ECO:0000256" key="13">
    <source>
        <dbReference type="ARBA" id="ARBA00024334"/>
    </source>
</evidence>
<dbReference type="PROSITE" id="PS50222">
    <property type="entry name" value="EF_HAND_2"/>
    <property type="match status" value="3"/>
</dbReference>
<evidence type="ECO:0000256" key="16">
    <source>
        <dbReference type="PROSITE-ProRule" id="PRU10141"/>
    </source>
</evidence>
<dbReference type="InterPro" id="IPR011992">
    <property type="entry name" value="EF-hand-dom_pair"/>
</dbReference>
<gene>
    <name evidence="20" type="ORF">GQ55_1G450800</name>
</gene>
<dbReference type="InterPro" id="IPR000719">
    <property type="entry name" value="Prot_kinase_dom"/>
</dbReference>
<keyword evidence="3" id="KW-0723">Serine/threonine-protein kinase</keyword>
<feature type="compositionally biased region" description="Low complexity" evidence="17">
    <location>
        <begin position="29"/>
        <end position="52"/>
    </location>
</feature>
<dbReference type="InterPro" id="IPR011009">
    <property type="entry name" value="Kinase-like_dom_sf"/>
</dbReference>
<comment type="catalytic activity">
    <reaction evidence="15">
        <text>L-seryl-[protein] + ATP = O-phospho-L-seryl-[protein] + ADP + H(+)</text>
        <dbReference type="Rhea" id="RHEA:17989"/>
        <dbReference type="Rhea" id="RHEA-COMP:9863"/>
        <dbReference type="Rhea" id="RHEA-COMP:11604"/>
        <dbReference type="ChEBI" id="CHEBI:15378"/>
        <dbReference type="ChEBI" id="CHEBI:29999"/>
        <dbReference type="ChEBI" id="CHEBI:30616"/>
        <dbReference type="ChEBI" id="CHEBI:83421"/>
        <dbReference type="ChEBI" id="CHEBI:456216"/>
        <dbReference type="EC" id="2.7.11.1"/>
    </reaction>
</comment>
<organism evidence="20 21">
    <name type="scientific">Panicum hallii var. hallii</name>
    <dbReference type="NCBI Taxonomy" id="1504633"/>
    <lineage>
        <taxon>Eukaryota</taxon>
        <taxon>Viridiplantae</taxon>
        <taxon>Streptophyta</taxon>
        <taxon>Embryophyta</taxon>
        <taxon>Tracheophyta</taxon>
        <taxon>Spermatophyta</taxon>
        <taxon>Magnoliopsida</taxon>
        <taxon>Liliopsida</taxon>
        <taxon>Poales</taxon>
        <taxon>Poaceae</taxon>
        <taxon>PACMAD clade</taxon>
        <taxon>Panicoideae</taxon>
        <taxon>Panicodae</taxon>
        <taxon>Paniceae</taxon>
        <taxon>Panicinae</taxon>
        <taxon>Panicum</taxon>
        <taxon>Panicum sect. Panicum</taxon>
    </lineage>
</organism>
<dbReference type="PROSITE" id="PS00108">
    <property type="entry name" value="PROTEIN_KINASE_ST"/>
    <property type="match status" value="1"/>
</dbReference>
<dbReference type="FunFam" id="1.10.510.10:FF:000178">
    <property type="entry name" value="Calcium-dependent protein kinase 5"/>
    <property type="match status" value="1"/>
</dbReference>
<evidence type="ECO:0000256" key="3">
    <source>
        <dbReference type="ARBA" id="ARBA00022527"/>
    </source>
</evidence>
<evidence type="ECO:0000259" key="19">
    <source>
        <dbReference type="PROSITE" id="PS50222"/>
    </source>
</evidence>
<dbReference type="CDD" id="cd00051">
    <property type="entry name" value="EFh"/>
    <property type="match status" value="2"/>
</dbReference>
<feature type="region of interest" description="Disordered" evidence="17">
    <location>
        <begin position="534"/>
        <end position="555"/>
    </location>
</feature>
<dbReference type="SMART" id="SM00220">
    <property type="entry name" value="S_TKc"/>
    <property type="match status" value="1"/>
</dbReference>
<evidence type="ECO:0000256" key="1">
    <source>
        <dbReference type="ARBA" id="ARBA00004635"/>
    </source>
</evidence>
<dbReference type="InterPro" id="IPR008271">
    <property type="entry name" value="Ser/Thr_kinase_AS"/>
</dbReference>
<evidence type="ECO:0000256" key="12">
    <source>
        <dbReference type="ARBA" id="ARBA00023288"/>
    </source>
</evidence>
<evidence type="ECO:0000256" key="10">
    <source>
        <dbReference type="ARBA" id="ARBA00022837"/>
    </source>
</evidence>
<keyword evidence="9" id="KW-0418">Kinase</keyword>
<evidence type="ECO:0000256" key="2">
    <source>
        <dbReference type="ARBA" id="ARBA00012513"/>
    </source>
</evidence>
<dbReference type="GO" id="GO:0005509">
    <property type="term" value="F:calcium ion binding"/>
    <property type="evidence" value="ECO:0007669"/>
    <property type="project" value="InterPro"/>
</dbReference>
<dbReference type="FunFam" id="1.10.238.10:FF:000015">
    <property type="entry name" value="Calcium-dependent protein kinase 1"/>
    <property type="match status" value="1"/>
</dbReference>
<dbReference type="EC" id="2.7.11.1" evidence="2"/>
<evidence type="ECO:0000256" key="17">
    <source>
        <dbReference type="SAM" id="MobiDB-lite"/>
    </source>
</evidence>
<evidence type="ECO:0000256" key="6">
    <source>
        <dbReference type="ARBA" id="ARBA00022723"/>
    </source>
</evidence>
<dbReference type="InterPro" id="IPR018247">
    <property type="entry name" value="EF_Hand_1_Ca_BS"/>
</dbReference>
<keyword evidence="12" id="KW-0449">Lipoprotein</keyword>
<dbReference type="PROSITE" id="PS50011">
    <property type="entry name" value="PROTEIN_KINASE_DOM"/>
    <property type="match status" value="1"/>
</dbReference>
<keyword evidence="10" id="KW-0106">Calcium</keyword>
<dbReference type="Gene3D" id="3.30.200.20">
    <property type="entry name" value="Phosphorylase Kinase, domain 1"/>
    <property type="match status" value="1"/>
</dbReference>
<dbReference type="GO" id="GO:0005524">
    <property type="term" value="F:ATP binding"/>
    <property type="evidence" value="ECO:0007669"/>
    <property type="project" value="UniProtKB-UniRule"/>
</dbReference>
<dbReference type="Gene3D" id="1.10.238.10">
    <property type="entry name" value="EF-hand"/>
    <property type="match status" value="1"/>
</dbReference>
<evidence type="ECO:0000256" key="11">
    <source>
        <dbReference type="ARBA" id="ARBA00022840"/>
    </source>
</evidence>
<feature type="compositionally biased region" description="Basic and acidic residues" evidence="17">
    <location>
        <begin position="534"/>
        <end position="546"/>
    </location>
</feature>
<dbReference type="Gene3D" id="1.10.510.10">
    <property type="entry name" value="Transferase(Phosphotransferase) domain 1"/>
    <property type="match status" value="1"/>
</dbReference>
<dbReference type="PROSITE" id="PS00107">
    <property type="entry name" value="PROTEIN_KINASE_ATP"/>
    <property type="match status" value="1"/>
</dbReference>
<dbReference type="Proteomes" id="UP000244336">
    <property type="component" value="Chromosome 1"/>
</dbReference>
<dbReference type="SMART" id="SM00054">
    <property type="entry name" value="EFh"/>
    <property type="match status" value="3"/>
</dbReference>
<dbReference type="PANTHER" id="PTHR24349">
    <property type="entry name" value="SERINE/THREONINE-PROTEIN KINASE"/>
    <property type="match status" value="1"/>
</dbReference>
<dbReference type="OrthoDB" id="40902at2759"/>
<dbReference type="Gramene" id="PUZ78415">
    <property type="protein sequence ID" value="PUZ78415"/>
    <property type="gene ID" value="GQ55_1G450800"/>
</dbReference>
<proteinExistence type="inferred from homology"/>
<keyword evidence="8 16" id="KW-0547">Nucleotide-binding</keyword>
<dbReference type="FunFam" id="3.30.200.20:FF:000004">
    <property type="entry name" value="Calcium-dependent protein kinase 1"/>
    <property type="match status" value="1"/>
</dbReference>
<keyword evidence="4" id="KW-0808">Transferase</keyword>
<keyword evidence="6" id="KW-0479">Metal-binding</keyword>
<dbReference type="CDD" id="cd05117">
    <property type="entry name" value="STKc_CAMK"/>
    <property type="match status" value="1"/>
</dbReference>
<dbReference type="AlphaFoldDB" id="A0A2T7FE98"/>
<keyword evidence="7" id="KW-0677">Repeat</keyword>
<feature type="region of interest" description="Disordered" evidence="17">
    <location>
        <begin position="29"/>
        <end position="78"/>
    </location>
</feature>
<evidence type="ECO:0000256" key="7">
    <source>
        <dbReference type="ARBA" id="ARBA00022737"/>
    </source>
</evidence>
<keyword evidence="11 16" id="KW-0067">ATP-binding</keyword>
<dbReference type="SUPFAM" id="SSF56112">
    <property type="entry name" value="Protein kinase-like (PK-like)"/>
    <property type="match status" value="1"/>
</dbReference>
<dbReference type="Pfam" id="PF13499">
    <property type="entry name" value="EF-hand_7"/>
    <property type="match status" value="2"/>
</dbReference>
<feature type="domain" description="EF-hand" evidence="19">
    <location>
        <begin position="434"/>
        <end position="469"/>
    </location>
</feature>
<accession>A0A2T7FE98</accession>
<evidence type="ECO:0000256" key="14">
    <source>
        <dbReference type="ARBA" id="ARBA00047899"/>
    </source>
</evidence>
<dbReference type="InterPro" id="IPR017441">
    <property type="entry name" value="Protein_kinase_ATP_BS"/>
</dbReference>
<dbReference type="EMBL" id="CM009749">
    <property type="protein sequence ID" value="PUZ78415.1"/>
    <property type="molecule type" value="Genomic_DNA"/>
</dbReference>
<evidence type="ECO:0000256" key="8">
    <source>
        <dbReference type="ARBA" id="ARBA00022741"/>
    </source>
</evidence>
<dbReference type="InterPro" id="IPR050205">
    <property type="entry name" value="CDPK_Ser/Thr_kinases"/>
</dbReference>
<name>A0A2T7FE98_9POAL</name>
<feature type="domain" description="Protein kinase" evidence="18">
    <location>
        <begin position="97"/>
        <end position="355"/>
    </location>
</feature>
<protein>
    <recommendedName>
        <fullName evidence="2">non-specific serine/threonine protein kinase</fullName>
        <ecNumber evidence="2">2.7.11.1</ecNumber>
    </recommendedName>
</protein>
<sequence>MGNSCRGSSTPTYSTAAASDYCYGSHRGTSFTSSSAASSSSRSTTTSSSAAADQQRRRRHPCNSNSNCTGTMRGHQQHLSSPTAVLGHATPQLRDLYALGRKLGQGQFGTTYLCTDLTTGTAFACKSIAKRKLLTPEDVDDVRREIQIMHHLAGHDSVVTIKGAYEDPLYVHIVMELCEGGELFDRIVDRGYFSERKAAEIAHVIVGVVEACHSLGVMHRDLKPENFLLKDRGHEASLKAIDFGLSVFFKPGQVFTDVVGSPYYVAPEVLCKHYGPEADVWTAGVIIYILLSGVPPFWAETQQGIFDAVLKGAIDFDSEPWPSISDSAKDLIRRMLRSPPADRLTAHQVLCHPWICENGVAPDRALDPAVLSRLKQFSAMNRLKKMALRVIAQNLSEEELAGLKEMFKAMDTDGSGAITFEELKEGLRRHGSNLRESEIRDLMDAADVDRSGTIDYDEFIAATVHMSKLEREEHLLAAFAYFDKDGSGYITVDELEQACREHNMTDVGIDDIIREVDQDNVRWPHRLRRVRCHDEEGHHRPREAHLRRQRPPGRRLASLATVPALHRLN</sequence>
<comment type="similarity">
    <text evidence="13">Belongs to the protein kinase superfamily. Ser/Thr protein kinase family. CDPK subfamily.</text>
</comment>
<dbReference type="GO" id="GO:0004674">
    <property type="term" value="F:protein serine/threonine kinase activity"/>
    <property type="evidence" value="ECO:0007669"/>
    <property type="project" value="UniProtKB-KW"/>
</dbReference>
<dbReference type="GO" id="GO:0016020">
    <property type="term" value="C:membrane"/>
    <property type="evidence" value="ECO:0007669"/>
    <property type="project" value="UniProtKB-SubCell"/>
</dbReference>
<feature type="domain" description="EF-hand" evidence="19">
    <location>
        <begin position="470"/>
        <end position="505"/>
    </location>
</feature>
<evidence type="ECO:0000313" key="21">
    <source>
        <dbReference type="Proteomes" id="UP000244336"/>
    </source>
</evidence>
<evidence type="ECO:0000259" key="18">
    <source>
        <dbReference type="PROSITE" id="PS50011"/>
    </source>
</evidence>
<dbReference type="Pfam" id="PF00069">
    <property type="entry name" value="Pkinase"/>
    <property type="match status" value="1"/>
</dbReference>
<keyword evidence="5" id="KW-0519">Myristate</keyword>
<dbReference type="PROSITE" id="PS00018">
    <property type="entry name" value="EF_HAND_1"/>
    <property type="match status" value="3"/>
</dbReference>
<evidence type="ECO:0000256" key="4">
    <source>
        <dbReference type="ARBA" id="ARBA00022679"/>
    </source>
</evidence>
<dbReference type="SUPFAM" id="SSF47473">
    <property type="entry name" value="EF-hand"/>
    <property type="match status" value="1"/>
</dbReference>
<evidence type="ECO:0000256" key="5">
    <source>
        <dbReference type="ARBA" id="ARBA00022707"/>
    </source>
</evidence>
<evidence type="ECO:0000256" key="15">
    <source>
        <dbReference type="ARBA" id="ARBA00048679"/>
    </source>
</evidence>
<feature type="binding site" evidence="16">
    <location>
        <position position="130"/>
    </location>
    <ligand>
        <name>ATP</name>
        <dbReference type="ChEBI" id="CHEBI:30616"/>
    </ligand>
</feature>
<reference evidence="20 21" key="1">
    <citation type="submission" date="2018-04" db="EMBL/GenBank/DDBJ databases">
        <title>WGS assembly of Panicum hallii var. hallii HAL2.</title>
        <authorList>
            <person name="Lovell J."/>
            <person name="Jenkins J."/>
            <person name="Lowry D."/>
            <person name="Mamidi S."/>
            <person name="Sreedasyam A."/>
            <person name="Weng X."/>
            <person name="Barry K."/>
            <person name="Bonette J."/>
            <person name="Campitelli B."/>
            <person name="Daum C."/>
            <person name="Gordon S."/>
            <person name="Gould B."/>
            <person name="Lipzen A."/>
            <person name="MacQueen A."/>
            <person name="Palacio-Mejia J."/>
            <person name="Plott C."/>
            <person name="Shakirov E."/>
            <person name="Shu S."/>
            <person name="Yoshinaga Y."/>
            <person name="Zane M."/>
            <person name="Rokhsar D."/>
            <person name="Grimwood J."/>
            <person name="Schmutz J."/>
            <person name="Juenger T."/>
        </authorList>
    </citation>
    <scope>NUCLEOTIDE SEQUENCE [LARGE SCALE GENOMIC DNA]</scope>
    <source>
        <strain evidence="21">cv. HAL2</strain>
    </source>
</reference>